<reference evidence="1 2" key="1">
    <citation type="submission" date="2024-03" db="EMBL/GenBank/DDBJ databases">
        <title>Isolation and characterization of a phage collection against Pseudomonas putida.</title>
        <authorList>
            <person name="Brauer A."/>
            <person name="Rosendahl S."/>
            <person name="Kangsep A."/>
            <person name="Rikberg R."/>
            <person name="Lewanczyk A.C."/>
            <person name="Horak R."/>
            <person name="Tamman H."/>
        </authorList>
    </citation>
    <scope>NUCLEOTIDE SEQUENCE [LARGE SCALE GENOMIC DNA]</scope>
</reference>
<sequence length="71" mass="8366">MANKVDTSNIPDGYKFTAQGDNHEIVYTIKRDNEGKFVIHWIEDGEADFLDDCEWFVRDNYGSEFWRTVES</sequence>
<dbReference type="Proteomes" id="UP001480661">
    <property type="component" value="Segment"/>
</dbReference>
<evidence type="ECO:0000313" key="2">
    <source>
        <dbReference type="Proteomes" id="UP001480661"/>
    </source>
</evidence>
<evidence type="ECO:0000313" key="1">
    <source>
        <dbReference type="EMBL" id="WYV99432.1"/>
    </source>
</evidence>
<keyword evidence="2" id="KW-1185">Reference proteome</keyword>
<gene>
    <name evidence="1" type="ORF">NoPa_00093</name>
</gene>
<name>A0AAX4MXR9_9CAUD</name>
<protein>
    <submittedName>
        <fullName evidence="1">Uncharacterized protein</fullName>
    </submittedName>
</protein>
<organism evidence="1 2">
    <name type="scientific">Pseudomonas phage vB_PpuM-NoPa</name>
    <dbReference type="NCBI Taxonomy" id="3132619"/>
    <lineage>
        <taxon>Viruses</taxon>
        <taxon>Duplodnaviria</taxon>
        <taxon>Heunggongvirae</taxon>
        <taxon>Uroviricota</taxon>
        <taxon>Caudoviricetes</taxon>
        <taxon>Vandenendeviridae</taxon>
        <taxon>Gorskivirinae</taxon>
        <taxon>Tartuvirus</taxon>
        <taxon>Tartuvirus nopa</taxon>
    </lineage>
</organism>
<dbReference type="EMBL" id="PP496415">
    <property type="protein sequence ID" value="WYV99432.1"/>
    <property type="molecule type" value="Genomic_DNA"/>
</dbReference>
<accession>A0AAX4MXR9</accession>
<proteinExistence type="predicted"/>